<name>A0A8H6HSG8_9AGAR</name>
<protein>
    <submittedName>
        <fullName evidence="2">Uncharacterized protein</fullName>
    </submittedName>
</protein>
<feature type="compositionally biased region" description="Low complexity" evidence="1">
    <location>
        <begin position="7"/>
        <end position="16"/>
    </location>
</feature>
<evidence type="ECO:0000313" key="3">
    <source>
        <dbReference type="Proteomes" id="UP000521943"/>
    </source>
</evidence>
<feature type="region of interest" description="Disordered" evidence="1">
    <location>
        <begin position="1"/>
        <end position="23"/>
    </location>
</feature>
<accession>A0A8H6HSG8</accession>
<sequence length="307" mass="33884">MDRDSSELSSASSAPSEELDDHVTDNLSGLSEAELEGLGVRCAARPSLVYNAKNARTAARNSANRAQEHMWSSDMLVRHLNMLKSFASPNVAGAQLWTDAFLFRVKAMLDCTDNGLVLSLQQFLDVPVHSKTVLSGFVAYALFMGPKDLTEQYFPSSDLRLERNRDGLCLFIDEAEETDVPLKCFLPQTVGKMFAGMKAMEKDFIRGGLTNGHNWMFIILEADASGTGAVYHYTDEFSLLASINPIPYSSASLKPSPLKERCDVVAAVISGWVEKSHCKLDKSDVFTYGAVEEERNEEETLEYIGAE</sequence>
<evidence type="ECO:0000313" key="2">
    <source>
        <dbReference type="EMBL" id="KAF6751931.1"/>
    </source>
</evidence>
<reference evidence="2 3" key="1">
    <citation type="submission" date="2020-07" db="EMBL/GenBank/DDBJ databases">
        <title>Comparative genomics of pyrophilous fungi reveals a link between fire events and developmental genes.</title>
        <authorList>
            <consortium name="DOE Joint Genome Institute"/>
            <person name="Steindorff A.S."/>
            <person name="Carver A."/>
            <person name="Calhoun S."/>
            <person name="Stillman K."/>
            <person name="Liu H."/>
            <person name="Lipzen A."/>
            <person name="Pangilinan J."/>
            <person name="Labutti K."/>
            <person name="Bruns T.D."/>
            <person name="Grigoriev I.V."/>
        </authorList>
    </citation>
    <scope>NUCLEOTIDE SEQUENCE [LARGE SCALE GENOMIC DNA]</scope>
    <source>
        <strain evidence="2 3">CBS 144469</strain>
    </source>
</reference>
<dbReference type="OrthoDB" id="2720314at2759"/>
<evidence type="ECO:0000256" key="1">
    <source>
        <dbReference type="SAM" id="MobiDB-lite"/>
    </source>
</evidence>
<keyword evidence="3" id="KW-1185">Reference proteome</keyword>
<dbReference type="EMBL" id="JACGCI010000047">
    <property type="protein sequence ID" value="KAF6751931.1"/>
    <property type="molecule type" value="Genomic_DNA"/>
</dbReference>
<dbReference type="AlphaFoldDB" id="A0A8H6HSG8"/>
<organism evidence="2 3">
    <name type="scientific">Ephemerocybe angulata</name>
    <dbReference type="NCBI Taxonomy" id="980116"/>
    <lineage>
        <taxon>Eukaryota</taxon>
        <taxon>Fungi</taxon>
        <taxon>Dikarya</taxon>
        <taxon>Basidiomycota</taxon>
        <taxon>Agaricomycotina</taxon>
        <taxon>Agaricomycetes</taxon>
        <taxon>Agaricomycetidae</taxon>
        <taxon>Agaricales</taxon>
        <taxon>Agaricineae</taxon>
        <taxon>Psathyrellaceae</taxon>
        <taxon>Ephemerocybe</taxon>
    </lineage>
</organism>
<gene>
    <name evidence="2" type="ORF">DFP72DRAFT_1135229</name>
</gene>
<proteinExistence type="predicted"/>
<dbReference type="Proteomes" id="UP000521943">
    <property type="component" value="Unassembled WGS sequence"/>
</dbReference>
<comment type="caution">
    <text evidence="2">The sequence shown here is derived from an EMBL/GenBank/DDBJ whole genome shotgun (WGS) entry which is preliminary data.</text>
</comment>